<reference evidence="5" key="1">
    <citation type="journal article" date="2018" name="Nat. Microbiol.">
        <title>Leveraging single-cell genomics to expand the fungal tree of life.</title>
        <authorList>
            <person name="Ahrendt S.R."/>
            <person name="Quandt C.A."/>
            <person name="Ciobanu D."/>
            <person name="Clum A."/>
            <person name="Salamov A."/>
            <person name="Andreopoulos B."/>
            <person name="Cheng J.F."/>
            <person name="Woyke T."/>
            <person name="Pelin A."/>
            <person name="Henrissat B."/>
            <person name="Reynolds N.K."/>
            <person name="Benny G.L."/>
            <person name="Smith M.E."/>
            <person name="James T.Y."/>
            <person name="Grigoriev I.V."/>
        </authorList>
    </citation>
    <scope>NUCLEOTIDE SEQUENCE [LARGE SCALE GENOMIC DNA]</scope>
    <source>
        <strain evidence="5">ATCC 52028</strain>
    </source>
</reference>
<organism evidence="4 5">
    <name type="scientific">Caulochytrium protostelioides</name>
    <dbReference type="NCBI Taxonomy" id="1555241"/>
    <lineage>
        <taxon>Eukaryota</taxon>
        <taxon>Fungi</taxon>
        <taxon>Fungi incertae sedis</taxon>
        <taxon>Chytridiomycota</taxon>
        <taxon>Chytridiomycota incertae sedis</taxon>
        <taxon>Chytridiomycetes</taxon>
        <taxon>Caulochytriales</taxon>
        <taxon>Caulochytriaceae</taxon>
        <taxon>Caulochytrium</taxon>
    </lineage>
</organism>
<dbReference type="SMART" id="SM00369">
    <property type="entry name" value="LRR_TYP"/>
    <property type="match status" value="7"/>
</dbReference>
<feature type="compositionally biased region" description="Polar residues" evidence="3">
    <location>
        <begin position="980"/>
        <end position="1010"/>
    </location>
</feature>
<dbReference type="STRING" id="1555241.A0A4P9X770"/>
<feature type="region of interest" description="Disordered" evidence="3">
    <location>
        <begin position="968"/>
        <end position="1014"/>
    </location>
</feature>
<feature type="region of interest" description="Disordered" evidence="3">
    <location>
        <begin position="1228"/>
        <end position="1248"/>
    </location>
</feature>
<protein>
    <recommendedName>
        <fullName evidence="6">Protein phosphatase 1 regulatory subunit 7</fullName>
    </recommendedName>
</protein>
<dbReference type="Proteomes" id="UP000274922">
    <property type="component" value="Unassembled WGS sequence"/>
</dbReference>
<dbReference type="PANTHER" id="PTHR46652:SF3">
    <property type="entry name" value="LEUCINE-RICH REPEAT-CONTAINING PROTEIN 9"/>
    <property type="match status" value="1"/>
</dbReference>
<dbReference type="SMART" id="SM00365">
    <property type="entry name" value="LRR_SD22"/>
    <property type="match status" value="6"/>
</dbReference>
<keyword evidence="2" id="KW-0677">Repeat</keyword>
<name>A0A4P9X770_9FUNG</name>
<dbReference type="PROSITE" id="PS51450">
    <property type="entry name" value="LRR"/>
    <property type="match status" value="5"/>
</dbReference>
<keyword evidence="5" id="KW-1185">Reference proteome</keyword>
<dbReference type="Gene3D" id="3.80.10.10">
    <property type="entry name" value="Ribonuclease Inhibitor"/>
    <property type="match status" value="7"/>
</dbReference>
<dbReference type="InterPro" id="IPR050836">
    <property type="entry name" value="SDS22/Internalin_LRR"/>
</dbReference>
<sequence length="1451" mass="160678">MSLLESQIARMASELPIPIEELFRADASAGQEDVTASSTRPEDCAQRIAERKILFRANETIRSICHHNNIGVEAFCAEHPAVCRLELCHFSLPTASLSGIDAFSRITELVILVQDITDLRPLGACVELRRLHVCETKVTHITGLENLVKLQHLFLYGNCISKIEGLTTLVALEELWLNDNRIAVIEGLETLKSLRYVQLSDNRITTVGRGLIANQSLEYVGLAGNLLSSLREITQFTQLPKLKHLVLQDVNYRPSQISVLLNYQIHTIFNLPQLEHLDSIKITRESRKLIESTLSKKRLFYNMRIRTAQRNQHILARYNAQRHLSATASTRAQLAVLYASLTCLPADSVEVRHQLDALIEQRLALMVRHEAFRDTVNRRLVTLGQFALKELMLEIESGGNVRVQLLAAHHEGYQACAKLLQSCPAFYDPAVTPTALPVIHRVSKIHHRFVKSQLDAALSGAEGPELVPRHVFAIARCPDAESPSDEPETAPEQLYGALEFAVLHPTFQVRSEITSDMFPIAGSRYYLIVSRCYARDGQATTLSHDAIGSFIMDYMVEVYVPYPGQVQPDVNQLSRISLLDPVFPSVPFLEDVASPHDDAPIDMHELLQCLTQDHPALEALQSTAEMIVPMAQMLFDQSELLCRHGAMPNATTENAPPEPASWPMILAMHQNPMNNCFLTPASPLDHANNLANPNLITRLELGGCGLTNLDLFPPSMPSLRHLGLARNRLSAVDELMRYPLLTHADLQLNRLTSIDVLGDHPHLSRLSIDENVVSEVCRLPPSLKFLSARSNGLSAIRLGHPANALSELYLGDNAFNNFSDVLPWKSWPRLVILDLAENDVITLPNYRFFLIFHLVTLKVLDGLTISRSEQESGQELFKGRLTIELLEQKLASMDGPTTQLNLSNQQFREIECFKAAAWVDLAPLWGSLRSLTLDNNQLTHLSGLVALTGLRSLSVRCNRITKLFPCPSRRGDPLAGSKPSLRNGSSGAASLARPSTGTPRAKSPTNSDPNLCSDESYDAQQWNQKVARFAETIEELHLDGNMLSTLQDMSPSLFTRLRILRLERNRITVLDASLSKMALLVELDLNYNKIRTIHPSSLSSLRNLLTLLLKGNCIKTIEPLENLASLATLDLAENRIGDMLQIEKLQLSGLTRIWVVKNPVWRTKSFRYRLIHHFPQLTMIDGKDITMEERQRSEIFMAEQTRSFSIHPQDTIEASGLSMITMDASQGGMGSLPRTAAKPQREESPGVSIWSVNSTPPAVMSANPNVALGVQTLSFSALAALSRPANNARNASYRPPHTGMTSHVDFGAASVQNEPLLSMYQKQQILLLQQQQQQHMHVASSSTRLGYSGGMMAASGSGSGSGSGRMHGSREGLAETSASNGNLYTPNLSQAVKGHTKALPLGSRRRAGSIPSMPAAGKLWNAAAPSPLPSTPLNTWVNPYYQSNAHYSRDR</sequence>
<accession>A0A4P9X770</accession>
<dbReference type="InterPro" id="IPR001611">
    <property type="entry name" value="Leu-rich_rpt"/>
</dbReference>
<keyword evidence="1" id="KW-0433">Leucine-rich repeat</keyword>
<evidence type="ECO:0008006" key="6">
    <source>
        <dbReference type="Google" id="ProtNLM"/>
    </source>
</evidence>
<dbReference type="Pfam" id="PF14580">
    <property type="entry name" value="LRR_9"/>
    <property type="match status" value="3"/>
</dbReference>
<evidence type="ECO:0000313" key="4">
    <source>
        <dbReference type="EMBL" id="RKP01063.1"/>
    </source>
</evidence>
<dbReference type="InterPro" id="IPR032675">
    <property type="entry name" value="LRR_dom_sf"/>
</dbReference>
<dbReference type="InterPro" id="IPR003591">
    <property type="entry name" value="Leu-rich_rpt_typical-subtyp"/>
</dbReference>
<evidence type="ECO:0000313" key="5">
    <source>
        <dbReference type="Proteomes" id="UP000274922"/>
    </source>
</evidence>
<dbReference type="SUPFAM" id="SSF52058">
    <property type="entry name" value="L domain-like"/>
    <property type="match status" value="1"/>
</dbReference>
<dbReference type="OrthoDB" id="266138at2759"/>
<dbReference type="SUPFAM" id="SSF52075">
    <property type="entry name" value="Outer arm dynein light chain 1"/>
    <property type="match status" value="1"/>
</dbReference>
<dbReference type="PANTHER" id="PTHR46652">
    <property type="entry name" value="LEUCINE-RICH REPEAT AND IQ DOMAIN-CONTAINING PROTEIN 1-RELATED"/>
    <property type="match status" value="1"/>
</dbReference>
<gene>
    <name evidence="4" type="ORF">CXG81DRAFT_19107</name>
</gene>
<evidence type="ECO:0000256" key="1">
    <source>
        <dbReference type="ARBA" id="ARBA00022614"/>
    </source>
</evidence>
<feature type="region of interest" description="Disordered" evidence="3">
    <location>
        <begin position="1354"/>
        <end position="1377"/>
    </location>
</feature>
<evidence type="ECO:0000256" key="2">
    <source>
        <dbReference type="ARBA" id="ARBA00022737"/>
    </source>
</evidence>
<proteinExistence type="predicted"/>
<dbReference type="EMBL" id="ML014187">
    <property type="protein sequence ID" value="RKP01063.1"/>
    <property type="molecule type" value="Genomic_DNA"/>
</dbReference>
<evidence type="ECO:0000256" key="3">
    <source>
        <dbReference type="SAM" id="MobiDB-lite"/>
    </source>
</evidence>